<feature type="repeat" description="PPR" evidence="15">
    <location>
        <begin position="162"/>
        <end position="196"/>
    </location>
</feature>
<reference evidence="19" key="1">
    <citation type="journal article" date="2023" name="Nat. Commun.">
        <title>Diploid and tetraploid genomes of Acorus and the evolution of monocots.</title>
        <authorList>
            <person name="Ma L."/>
            <person name="Liu K.W."/>
            <person name="Li Z."/>
            <person name="Hsiao Y.Y."/>
            <person name="Qi Y."/>
            <person name="Fu T."/>
            <person name="Tang G.D."/>
            <person name="Zhang D."/>
            <person name="Sun W.H."/>
            <person name="Liu D.K."/>
            <person name="Li Y."/>
            <person name="Chen G.Z."/>
            <person name="Liu X.D."/>
            <person name="Liao X.Y."/>
            <person name="Jiang Y.T."/>
            <person name="Yu X."/>
            <person name="Hao Y."/>
            <person name="Huang J."/>
            <person name="Zhao X.W."/>
            <person name="Ke S."/>
            <person name="Chen Y.Y."/>
            <person name="Wu W.L."/>
            <person name="Hsu J.L."/>
            <person name="Lin Y.F."/>
            <person name="Huang M.D."/>
            <person name="Li C.Y."/>
            <person name="Huang L."/>
            <person name="Wang Z.W."/>
            <person name="Zhao X."/>
            <person name="Zhong W.Y."/>
            <person name="Peng D.H."/>
            <person name="Ahmad S."/>
            <person name="Lan S."/>
            <person name="Zhang J.S."/>
            <person name="Tsai W.C."/>
            <person name="Van de Peer Y."/>
            <person name="Liu Z.J."/>
        </authorList>
    </citation>
    <scope>NUCLEOTIDE SEQUENCE</scope>
    <source>
        <strain evidence="19">CP</strain>
    </source>
</reference>
<reference evidence="19" key="2">
    <citation type="submission" date="2023-06" db="EMBL/GenBank/DDBJ databases">
        <authorList>
            <person name="Ma L."/>
            <person name="Liu K.-W."/>
            <person name="Li Z."/>
            <person name="Hsiao Y.-Y."/>
            <person name="Qi Y."/>
            <person name="Fu T."/>
            <person name="Tang G."/>
            <person name="Zhang D."/>
            <person name="Sun W.-H."/>
            <person name="Liu D.-K."/>
            <person name="Li Y."/>
            <person name="Chen G.-Z."/>
            <person name="Liu X.-D."/>
            <person name="Liao X.-Y."/>
            <person name="Jiang Y.-T."/>
            <person name="Yu X."/>
            <person name="Hao Y."/>
            <person name="Huang J."/>
            <person name="Zhao X.-W."/>
            <person name="Ke S."/>
            <person name="Chen Y.-Y."/>
            <person name="Wu W.-L."/>
            <person name="Hsu J.-L."/>
            <person name="Lin Y.-F."/>
            <person name="Huang M.-D."/>
            <person name="Li C.-Y."/>
            <person name="Huang L."/>
            <person name="Wang Z.-W."/>
            <person name="Zhao X."/>
            <person name="Zhong W.-Y."/>
            <person name="Peng D.-H."/>
            <person name="Ahmad S."/>
            <person name="Lan S."/>
            <person name="Zhang J.-S."/>
            <person name="Tsai W.-C."/>
            <person name="Van De Peer Y."/>
            <person name="Liu Z.-J."/>
        </authorList>
    </citation>
    <scope>NUCLEOTIDE SEQUENCE</scope>
    <source>
        <strain evidence="19">CP</strain>
        <tissue evidence="19">Leaves</tissue>
    </source>
</reference>
<keyword evidence="14" id="KW-0496">Mitochondrion</keyword>
<comment type="catalytic activity">
    <reaction evidence="1">
        <text>Endonucleolytic cleavage of RNA, removing 5'-extranucleotides from tRNA precursor.</text>
        <dbReference type="EC" id="3.1.26.5"/>
    </reaction>
</comment>
<evidence type="ECO:0000256" key="7">
    <source>
        <dbReference type="ARBA" id="ARBA00022722"/>
    </source>
</evidence>
<evidence type="ECO:0000256" key="5">
    <source>
        <dbReference type="ARBA" id="ARBA00012179"/>
    </source>
</evidence>
<evidence type="ECO:0000256" key="4">
    <source>
        <dbReference type="ARBA" id="ARBA00007626"/>
    </source>
</evidence>
<dbReference type="InterPro" id="IPR031595">
    <property type="entry name" value="PRORP_C"/>
</dbReference>
<evidence type="ECO:0000256" key="1">
    <source>
        <dbReference type="ARBA" id="ARBA00000928"/>
    </source>
</evidence>
<keyword evidence="9" id="KW-0677">Repeat</keyword>
<evidence type="ECO:0000259" key="17">
    <source>
        <dbReference type="Pfam" id="PF16953"/>
    </source>
</evidence>
<dbReference type="InterPro" id="IPR033443">
    <property type="entry name" value="PROP1-like_PPR_dom"/>
</dbReference>
<dbReference type="GO" id="GO:0046872">
    <property type="term" value="F:metal ion binding"/>
    <property type="evidence" value="ECO:0007669"/>
    <property type="project" value="UniProtKB-KW"/>
</dbReference>
<keyword evidence="13" id="KW-0809">Transit peptide</keyword>
<feature type="domain" description="PRORP" evidence="17">
    <location>
        <begin position="271"/>
        <end position="376"/>
    </location>
</feature>
<evidence type="ECO:0000256" key="9">
    <source>
        <dbReference type="ARBA" id="ARBA00022737"/>
    </source>
</evidence>
<proteinExistence type="inferred from homology"/>
<keyword evidence="6" id="KW-0819">tRNA processing</keyword>
<feature type="region of interest" description="Disordered" evidence="16">
    <location>
        <begin position="40"/>
        <end position="59"/>
    </location>
</feature>
<protein>
    <recommendedName>
        <fullName evidence="5">ribonuclease P</fullName>
        <ecNumber evidence="5">3.1.26.5</ecNumber>
    </recommendedName>
</protein>
<accession>A0AAV9EB19</accession>
<evidence type="ECO:0000256" key="3">
    <source>
        <dbReference type="ARBA" id="ARBA00004173"/>
    </source>
</evidence>
<dbReference type="GO" id="GO:0005739">
    <property type="term" value="C:mitochondrion"/>
    <property type="evidence" value="ECO:0007669"/>
    <property type="project" value="UniProtKB-SubCell"/>
</dbReference>
<dbReference type="GO" id="GO:0001682">
    <property type="term" value="P:tRNA 5'-leader removal"/>
    <property type="evidence" value="ECO:0007669"/>
    <property type="project" value="TreeGrafter"/>
</dbReference>
<evidence type="ECO:0000256" key="16">
    <source>
        <dbReference type="SAM" id="MobiDB-lite"/>
    </source>
</evidence>
<dbReference type="Proteomes" id="UP001180020">
    <property type="component" value="Unassembled WGS sequence"/>
</dbReference>
<dbReference type="AlphaFoldDB" id="A0AAV9EB19"/>
<comment type="similarity">
    <text evidence="4">Belongs to the PPR family. P subfamily.</text>
</comment>
<dbReference type="Pfam" id="PF17177">
    <property type="entry name" value="PPR_long"/>
    <property type="match status" value="1"/>
</dbReference>
<feature type="domain" description="PROP1-like PPR" evidence="18">
    <location>
        <begin position="50"/>
        <end position="201"/>
    </location>
</feature>
<keyword evidence="7" id="KW-0540">Nuclease</keyword>
<evidence type="ECO:0000256" key="15">
    <source>
        <dbReference type="PROSITE-ProRule" id="PRU00708"/>
    </source>
</evidence>
<evidence type="ECO:0000256" key="13">
    <source>
        <dbReference type="ARBA" id="ARBA00022946"/>
    </source>
</evidence>
<comment type="caution">
    <text evidence="19">The sequence shown here is derived from an EMBL/GenBank/DDBJ whole genome shotgun (WGS) entry which is preliminary data.</text>
</comment>
<evidence type="ECO:0000256" key="10">
    <source>
        <dbReference type="ARBA" id="ARBA00022801"/>
    </source>
</evidence>
<evidence type="ECO:0000313" key="20">
    <source>
        <dbReference type="Proteomes" id="UP001180020"/>
    </source>
</evidence>
<organism evidence="19 20">
    <name type="scientific">Acorus calamus</name>
    <name type="common">Sweet flag</name>
    <dbReference type="NCBI Taxonomy" id="4465"/>
    <lineage>
        <taxon>Eukaryota</taxon>
        <taxon>Viridiplantae</taxon>
        <taxon>Streptophyta</taxon>
        <taxon>Embryophyta</taxon>
        <taxon>Tracheophyta</taxon>
        <taxon>Spermatophyta</taxon>
        <taxon>Magnoliopsida</taxon>
        <taxon>Liliopsida</taxon>
        <taxon>Acoraceae</taxon>
        <taxon>Acorus</taxon>
    </lineage>
</organism>
<gene>
    <name evidence="19" type="ORF">QJS10_CPA08g01051</name>
</gene>
<dbReference type="EC" id="3.1.26.5" evidence="5"/>
<name>A0AAV9EB19_ACOCL</name>
<dbReference type="Gene3D" id="1.25.40.10">
    <property type="entry name" value="Tetratricopeptide repeat domain"/>
    <property type="match status" value="1"/>
</dbReference>
<sequence length="376" mass="42056">MRSLFSSSLHHLRPSLLPLPSRPPPLHHLLLRFTTTTSSSSHRPVLSKAQRRRAERSSPSTLLRVALDQCSRRNDLSEALRLYDSARADSVPLSLHHYNVLLYLCSNGPKSSLNRGFDIFRQMGLDQIPPNEATFTNLARLAAAADDPNLAFDVVKRVPAPRLRSYGPALFGFCKRGDFDGAFEVDEHMLRSGVVAEEAELRLCWGVEESTAGVCEGWFRSEAAEGVGEEGWDVGKVREGVVRGGGGWHGIGWLGKGRWRVGRAEVDRDGLAFQREVQSDFTQFQEWLARHGPFEAVVDGANVGYFNQYSFSFFQLNSVVNGIREMSPSKKLPLIILHNSRMRGGPADNPKVQKLLERWRRSGVLYTTPIGSNDDW</sequence>
<evidence type="ECO:0000256" key="6">
    <source>
        <dbReference type="ARBA" id="ARBA00022694"/>
    </source>
</evidence>
<dbReference type="InterPro" id="IPR011990">
    <property type="entry name" value="TPR-like_helical_dom_sf"/>
</dbReference>
<evidence type="ECO:0000313" key="19">
    <source>
        <dbReference type="EMBL" id="KAK1310577.1"/>
    </source>
</evidence>
<dbReference type="Gene3D" id="3.40.50.11980">
    <property type="match status" value="1"/>
</dbReference>
<keyword evidence="20" id="KW-1185">Reference proteome</keyword>
<evidence type="ECO:0000259" key="18">
    <source>
        <dbReference type="Pfam" id="PF17177"/>
    </source>
</evidence>
<evidence type="ECO:0000256" key="8">
    <source>
        <dbReference type="ARBA" id="ARBA00022723"/>
    </source>
</evidence>
<dbReference type="PANTHER" id="PTHR13547:SF1">
    <property type="entry name" value="MITOCHONDRIAL RIBONUCLEASE P CATALYTIC SUBUNIT"/>
    <property type="match status" value="1"/>
</dbReference>
<evidence type="ECO:0000256" key="14">
    <source>
        <dbReference type="ARBA" id="ARBA00023128"/>
    </source>
</evidence>
<evidence type="ECO:0000256" key="2">
    <source>
        <dbReference type="ARBA" id="ARBA00001946"/>
    </source>
</evidence>
<evidence type="ECO:0000256" key="12">
    <source>
        <dbReference type="ARBA" id="ARBA00022842"/>
    </source>
</evidence>
<evidence type="ECO:0000256" key="11">
    <source>
        <dbReference type="ARBA" id="ARBA00022833"/>
    </source>
</evidence>
<keyword evidence="12" id="KW-0460">Magnesium</keyword>
<dbReference type="PANTHER" id="PTHR13547">
    <property type="match status" value="1"/>
</dbReference>
<dbReference type="GO" id="GO:0004526">
    <property type="term" value="F:ribonuclease P activity"/>
    <property type="evidence" value="ECO:0007669"/>
    <property type="project" value="UniProtKB-EC"/>
</dbReference>
<dbReference type="Pfam" id="PF16953">
    <property type="entry name" value="PRORP"/>
    <property type="match status" value="1"/>
</dbReference>
<comment type="cofactor">
    <cofactor evidence="2">
        <name>Mg(2+)</name>
        <dbReference type="ChEBI" id="CHEBI:18420"/>
    </cofactor>
</comment>
<dbReference type="PROSITE" id="PS51375">
    <property type="entry name" value="PPR"/>
    <property type="match status" value="1"/>
</dbReference>
<comment type="subcellular location">
    <subcellularLocation>
        <location evidence="3">Mitochondrion</location>
    </subcellularLocation>
</comment>
<keyword evidence="8" id="KW-0479">Metal-binding</keyword>
<keyword evidence="11" id="KW-0862">Zinc</keyword>
<keyword evidence="10" id="KW-0378">Hydrolase</keyword>
<dbReference type="EMBL" id="JAUJYO010000008">
    <property type="protein sequence ID" value="KAK1310577.1"/>
    <property type="molecule type" value="Genomic_DNA"/>
</dbReference>
<dbReference type="InterPro" id="IPR002885">
    <property type="entry name" value="PPR_rpt"/>
</dbReference>